<name>A0AC35F1J9_9BILA</name>
<evidence type="ECO:0000313" key="2">
    <source>
        <dbReference type="WBParaSite" id="PS1159_v2.g12955.t1"/>
    </source>
</evidence>
<accession>A0AC35F1J9</accession>
<dbReference type="WBParaSite" id="PS1159_v2.g12955.t1">
    <property type="protein sequence ID" value="PS1159_v2.g12955.t1"/>
    <property type="gene ID" value="PS1159_v2.g12955"/>
</dbReference>
<protein>
    <submittedName>
        <fullName evidence="2">Transporter</fullName>
    </submittedName>
</protein>
<evidence type="ECO:0000313" key="1">
    <source>
        <dbReference type="Proteomes" id="UP000887580"/>
    </source>
</evidence>
<dbReference type="Proteomes" id="UP000887580">
    <property type="component" value="Unplaced"/>
</dbReference>
<organism evidence="1 2">
    <name type="scientific">Panagrolaimus sp. PS1159</name>
    <dbReference type="NCBI Taxonomy" id="55785"/>
    <lineage>
        <taxon>Eukaryota</taxon>
        <taxon>Metazoa</taxon>
        <taxon>Ecdysozoa</taxon>
        <taxon>Nematoda</taxon>
        <taxon>Chromadorea</taxon>
        <taxon>Rhabditida</taxon>
        <taxon>Tylenchina</taxon>
        <taxon>Panagrolaimomorpha</taxon>
        <taxon>Panagrolaimoidea</taxon>
        <taxon>Panagrolaimidae</taxon>
        <taxon>Panagrolaimus</taxon>
    </lineage>
</organism>
<reference evidence="2" key="1">
    <citation type="submission" date="2022-11" db="UniProtKB">
        <authorList>
            <consortium name="WormBaseParasite"/>
        </authorList>
    </citation>
    <scope>IDENTIFICATION</scope>
</reference>
<proteinExistence type="predicted"/>
<sequence>MAKEERKQFGSSLQFILSCIGYAVGLGNIWRFPMLAYENGGGSFMIPYLTCSFMIGFPMLYLELSLGQYSQSGPATVYGKMRPYAQGLGWGMAITSLLVSIYYNVIVSWVLVFIVTIFMGESRNWALCENYWNDQNCVSSLQNTECSEKLNLKVGEAFYFNASCYNSSSFDELKESMLQNQSATTQFFENFILQKSDTMENFGGVNWAVFGALIFAWILTALALSKGVKLIGKLSYITATIPYLIIAILFVRSVTLPGAKIGLDFYLLTIDANKIFDFGPWQKAATQVCYSLAIGFGGLSSLASYNPRSHNCFRDALIITAADGFMSIFGGTAVFSVLGFMADTQKKDITEVVSSGTALVY</sequence>